<dbReference type="PROSITE" id="PS50005">
    <property type="entry name" value="TPR"/>
    <property type="match status" value="4"/>
</dbReference>
<gene>
    <name evidence="2" type="ORF">J7302_09400</name>
</gene>
<accession>A0ABS5XF95</accession>
<dbReference type="PANTHER" id="PTHR12558:SF33">
    <property type="entry name" value="BLL7664 PROTEIN"/>
    <property type="match status" value="1"/>
</dbReference>
<feature type="repeat" description="TPR" evidence="1">
    <location>
        <begin position="51"/>
        <end position="83"/>
    </location>
</feature>
<feature type="repeat" description="TPR" evidence="1">
    <location>
        <begin position="84"/>
        <end position="117"/>
    </location>
</feature>
<dbReference type="SUPFAM" id="SSF48452">
    <property type="entry name" value="TPR-like"/>
    <property type="match status" value="1"/>
</dbReference>
<comment type="caution">
    <text evidence="2">The sequence shown here is derived from an EMBL/GenBank/DDBJ whole genome shotgun (WGS) entry which is preliminary data.</text>
</comment>
<dbReference type="InterPro" id="IPR019734">
    <property type="entry name" value="TPR_rpt"/>
</dbReference>
<feature type="repeat" description="TPR" evidence="1">
    <location>
        <begin position="272"/>
        <end position="305"/>
    </location>
</feature>
<evidence type="ECO:0000256" key="1">
    <source>
        <dbReference type="PROSITE-ProRule" id="PRU00339"/>
    </source>
</evidence>
<reference evidence="2 3" key="1">
    <citation type="submission" date="2021-04" db="EMBL/GenBank/DDBJ databases">
        <title>Pseudomonas boanensis sp. nov., a bacterium isolated from river water used for household purposes in Boane District, Mozambique.</title>
        <authorList>
            <person name="Nicklasson M."/>
            <person name="Martin-Rodriguez A.J."/>
            <person name="Thorell K."/>
            <person name="Neves L."/>
            <person name="Mussagy A."/>
            <person name="Rydberg H.A."/>
            <person name="Hernroth B."/>
            <person name="Svensson-Stadler L."/>
            <person name="Sjoling A."/>
        </authorList>
    </citation>
    <scope>NUCLEOTIDE SEQUENCE [LARGE SCALE GENOMIC DNA]</scope>
    <source>
        <strain evidence="2 3">DB1</strain>
    </source>
</reference>
<evidence type="ECO:0000313" key="2">
    <source>
        <dbReference type="EMBL" id="MBT8766342.1"/>
    </source>
</evidence>
<dbReference type="Gene3D" id="1.25.40.10">
    <property type="entry name" value="Tetratricopeptide repeat domain"/>
    <property type="match status" value="2"/>
</dbReference>
<dbReference type="EMBL" id="JAGTIS010000004">
    <property type="protein sequence ID" value="MBT8766342.1"/>
    <property type="molecule type" value="Genomic_DNA"/>
</dbReference>
<name>A0ABS5XF95_9GAMM</name>
<protein>
    <submittedName>
        <fullName evidence="2">Tetratricopeptide repeat protein</fullName>
    </submittedName>
</protein>
<proteinExistence type="predicted"/>
<sequence length="387" mass="42136">MNKASLLVAMVAVLSGCQTMGPEKANSGIRSLYSGDNSVLYQVQKQVDSPDQAMLNAGRAYQAGDLDQALFQYLRAIELDPKRYEALVWVGRIHRDRGNTQLAEMAFTEVMDAAPDNIDAVMELGLLKLSVRQQQAAEELLLKAVGMDQQRLGATKNTAGLAVADIKVDSKSPVKLYNGLGVLADLRNDFPLSEAYYRLALQIEPRSVLVQNSLGYSYYLAGQWPESERAYKRGISYEPSYKPIWRNYGLLLARMARYEEAISAFEQVEKRAEASNDVGYICLVEGNLDMAEQFFRSAIEQSPAYYNAAWDNLNRVQQIRKLRELGGSAPVVEPVAAMPESVPAAEPVATISAAVAELPDAAPIAAVPSAVEAGAAPAVVVNTATVP</sequence>
<dbReference type="RefSeq" id="WP_215373049.1">
    <property type="nucleotide sequence ID" value="NZ_JAGTIS010000004.1"/>
</dbReference>
<dbReference type="Pfam" id="PF13432">
    <property type="entry name" value="TPR_16"/>
    <property type="match status" value="2"/>
</dbReference>
<keyword evidence="1" id="KW-0802">TPR repeat</keyword>
<dbReference type="PANTHER" id="PTHR12558">
    <property type="entry name" value="CELL DIVISION CYCLE 16,23,27"/>
    <property type="match status" value="1"/>
</dbReference>
<evidence type="ECO:0000313" key="3">
    <source>
        <dbReference type="Proteomes" id="UP001519667"/>
    </source>
</evidence>
<dbReference type="Proteomes" id="UP001519667">
    <property type="component" value="Unassembled WGS sequence"/>
</dbReference>
<organism evidence="2 3">
    <name type="scientific">Metapseudomonas boanensis</name>
    <dbReference type="NCBI Taxonomy" id="2822138"/>
    <lineage>
        <taxon>Bacteria</taxon>
        <taxon>Pseudomonadati</taxon>
        <taxon>Pseudomonadota</taxon>
        <taxon>Gammaproteobacteria</taxon>
        <taxon>Pseudomonadales</taxon>
        <taxon>Pseudomonadaceae</taxon>
        <taxon>Metapseudomonas</taxon>
    </lineage>
</organism>
<keyword evidence="3" id="KW-1185">Reference proteome</keyword>
<dbReference type="PROSITE" id="PS51257">
    <property type="entry name" value="PROKAR_LIPOPROTEIN"/>
    <property type="match status" value="1"/>
</dbReference>
<dbReference type="SMART" id="SM00028">
    <property type="entry name" value="TPR"/>
    <property type="match status" value="6"/>
</dbReference>
<dbReference type="InterPro" id="IPR011990">
    <property type="entry name" value="TPR-like_helical_dom_sf"/>
</dbReference>
<feature type="repeat" description="TPR" evidence="1">
    <location>
        <begin position="208"/>
        <end position="241"/>
    </location>
</feature>